<dbReference type="Proteomes" id="UP000650524">
    <property type="component" value="Unassembled WGS sequence"/>
</dbReference>
<dbReference type="InterPro" id="IPR036503">
    <property type="entry name" value="Ald_Fedxn_OxRdtase_N_sf"/>
</dbReference>
<dbReference type="EMBL" id="JACNJD010000232">
    <property type="protein sequence ID" value="MBC8177738.1"/>
    <property type="molecule type" value="Genomic_DNA"/>
</dbReference>
<evidence type="ECO:0000256" key="1">
    <source>
        <dbReference type="ARBA" id="ARBA00001966"/>
    </source>
</evidence>
<evidence type="ECO:0000259" key="9">
    <source>
        <dbReference type="SMART" id="SM00790"/>
    </source>
</evidence>
<dbReference type="InterPro" id="IPR013984">
    <property type="entry name" value="Ald_Fedxn_OxRdtase_dom2"/>
</dbReference>
<reference evidence="10 11" key="1">
    <citation type="submission" date="2020-08" db="EMBL/GenBank/DDBJ databases">
        <title>Bridging the membrane lipid divide: bacteria of the FCB group superphylum have the potential to synthesize archaeal ether lipids.</title>
        <authorList>
            <person name="Villanueva L."/>
            <person name="Von Meijenfeldt F.A.B."/>
            <person name="Westbye A.B."/>
            <person name="Yadav S."/>
            <person name="Hopmans E.C."/>
            <person name="Dutilh B.E."/>
            <person name="Sinninghe Damste J.S."/>
        </authorList>
    </citation>
    <scope>NUCLEOTIDE SEQUENCE [LARGE SCALE GENOMIC DNA]</scope>
    <source>
        <strain evidence="10">NIOZ-UU27</strain>
    </source>
</reference>
<evidence type="ECO:0000256" key="8">
    <source>
        <dbReference type="ARBA" id="ARBA00049934"/>
    </source>
</evidence>
<keyword evidence="3" id="KW-0004">4Fe-4S</keyword>
<keyword evidence="5" id="KW-0560">Oxidoreductase</keyword>
<dbReference type="InterPro" id="IPR001203">
    <property type="entry name" value="OxRdtase_Ald_Fedxn_C"/>
</dbReference>
<dbReference type="Gene3D" id="1.10.569.10">
    <property type="entry name" value="Aldehyde Ferredoxin Oxidoreductase Protein, subunit A, domain 2"/>
    <property type="match status" value="1"/>
</dbReference>
<dbReference type="InterPro" id="IPR013983">
    <property type="entry name" value="Ald_Fedxn_OxRdtase_N"/>
</dbReference>
<dbReference type="AlphaFoldDB" id="A0A8J6N0V7"/>
<accession>A0A8J6N0V7</accession>
<evidence type="ECO:0000256" key="5">
    <source>
        <dbReference type="ARBA" id="ARBA00023002"/>
    </source>
</evidence>
<evidence type="ECO:0000313" key="11">
    <source>
        <dbReference type="Proteomes" id="UP000650524"/>
    </source>
</evidence>
<dbReference type="InterPro" id="IPR036021">
    <property type="entry name" value="Tungsten_al_ferr_oxy-like_C"/>
</dbReference>
<comment type="cofactor">
    <cofactor evidence="1">
        <name>[4Fe-4S] cluster</name>
        <dbReference type="ChEBI" id="CHEBI:49883"/>
    </cofactor>
</comment>
<dbReference type="SMART" id="SM00790">
    <property type="entry name" value="AFOR_N"/>
    <property type="match status" value="1"/>
</dbReference>
<sequence length="572" mass="60080">MKFLKVDMSTKSVNVEDVPQEYMGLGGRGLTSIMINAEVPATCDPLGPENKLIVAPGVLSGTSLVNTSRVSIGAKSPLTGTIKESNAGGTVAAALGHLGITAIIFENQAPDGELYIFRIDENGDASLITAQEYKGMGTYALSEKLLETYGEKSSVLCIGPAGEQKLTAASIQTTDVDGRPCRAAGRGGLGAVMGSKGLKAIVVDQRGKSADAIADPEAFKEAAKAFAKAVKEHPFTGQMLPALGTAGMVAPVNSMGAFPTLNATQGVMEGWEKISGEALAKVIQERGGNPSHMGCAQCIVHCSNEFVDKAGKYVTSSLEYETIWSMGGMTGIDDFDTIAQLDRLCDDIGVDTMDTGVAVAVAMDAGYKNFGDGEAAIEMVEEIGKGTEFGKILGNGAAAIGKHFNHKRVPVVKGQAIAAYDPRAMQGNAVTYATSPMGADHTAGNVVGEYMSRALDPLKPEGQVEASRNTQIAMASVDCTGLCLLASFALTTPEGAEAFLKAMNAKFGTQMGPDDIPALGIRVLKEELDFNRRAGFTAADDRLPQFFYEEALPPHNKVVLISDEEMDSTFDF</sequence>
<evidence type="ECO:0000256" key="2">
    <source>
        <dbReference type="ARBA" id="ARBA00011032"/>
    </source>
</evidence>
<comment type="cofactor">
    <cofactor evidence="8">
        <name>tungstopterin</name>
        <dbReference type="ChEBI" id="CHEBI:30402"/>
    </cofactor>
</comment>
<dbReference type="PANTHER" id="PTHR30038">
    <property type="entry name" value="ALDEHYDE FERREDOXIN OXIDOREDUCTASE"/>
    <property type="match status" value="1"/>
</dbReference>
<feature type="domain" description="Aldehyde ferredoxin oxidoreductase N-terminal" evidence="9">
    <location>
        <begin position="1"/>
        <end position="207"/>
    </location>
</feature>
<comment type="similarity">
    <text evidence="2">Belongs to the AOR/FOR family.</text>
</comment>
<dbReference type="InterPro" id="IPR013985">
    <property type="entry name" value="Ald_Fedxn_OxRdtase_dom3"/>
</dbReference>
<dbReference type="GO" id="GO:0016625">
    <property type="term" value="F:oxidoreductase activity, acting on the aldehyde or oxo group of donors, iron-sulfur protein as acceptor"/>
    <property type="evidence" value="ECO:0007669"/>
    <property type="project" value="InterPro"/>
</dbReference>
<proteinExistence type="inferred from homology"/>
<keyword evidence="4" id="KW-0479">Metal-binding</keyword>
<evidence type="ECO:0000256" key="6">
    <source>
        <dbReference type="ARBA" id="ARBA00023004"/>
    </source>
</evidence>
<keyword evidence="6" id="KW-0408">Iron</keyword>
<keyword evidence="7" id="KW-0411">Iron-sulfur</keyword>
<dbReference type="GO" id="GO:0009055">
    <property type="term" value="F:electron transfer activity"/>
    <property type="evidence" value="ECO:0007669"/>
    <property type="project" value="InterPro"/>
</dbReference>
<dbReference type="GO" id="GO:0046872">
    <property type="term" value="F:metal ion binding"/>
    <property type="evidence" value="ECO:0007669"/>
    <property type="project" value="UniProtKB-KW"/>
</dbReference>
<dbReference type="Pfam" id="PF02730">
    <property type="entry name" value="AFOR_N"/>
    <property type="match status" value="1"/>
</dbReference>
<evidence type="ECO:0000256" key="7">
    <source>
        <dbReference type="ARBA" id="ARBA00023014"/>
    </source>
</evidence>
<dbReference type="Gene3D" id="1.10.599.10">
    <property type="entry name" value="Aldehyde Ferredoxin Oxidoreductase Protein, subunit A, domain 3"/>
    <property type="match status" value="1"/>
</dbReference>
<dbReference type="InterPro" id="IPR051919">
    <property type="entry name" value="W-dependent_AOR"/>
</dbReference>
<evidence type="ECO:0000313" key="10">
    <source>
        <dbReference type="EMBL" id="MBC8177738.1"/>
    </source>
</evidence>
<gene>
    <name evidence="10" type="ORF">H8E19_10070</name>
</gene>
<name>A0A8J6N0V7_9DELT</name>
<dbReference type="Gene3D" id="3.60.9.10">
    <property type="entry name" value="Aldehyde ferredoxin oxidoreductase, N-terminal domain"/>
    <property type="match status" value="1"/>
</dbReference>
<dbReference type="GO" id="GO:0051539">
    <property type="term" value="F:4 iron, 4 sulfur cluster binding"/>
    <property type="evidence" value="ECO:0007669"/>
    <property type="project" value="UniProtKB-KW"/>
</dbReference>
<evidence type="ECO:0000256" key="3">
    <source>
        <dbReference type="ARBA" id="ARBA00022485"/>
    </source>
</evidence>
<protein>
    <submittedName>
        <fullName evidence="10">Aldehyde ferredoxin oxidoreductase</fullName>
    </submittedName>
</protein>
<dbReference type="SUPFAM" id="SSF48310">
    <property type="entry name" value="Aldehyde ferredoxin oxidoreductase, C-terminal domains"/>
    <property type="match status" value="1"/>
</dbReference>
<dbReference type="PANTHER" id="PTHR30038:SF0">
    <property type="entry name" value="TUNGSTEN-CONTAINING ALDEHYDE FERREDOXIN OXIDOREDUCTASE"/>
    <property type="match status" value="1"/>
</dbReference>
<dbReference type="Pfam" id="PF01314">
    <property type="entry name" value="AFOR_C"/>
    <property type="match status" value="1"/>
</dbReference>
<comment type="caution">
    <text evidence="10">The sequence shown here is derived from an EMBL/GenBank/DDBJ whole genome shotgun (WGS) entry which is preliminary data.</text>
</comment>
<organism evidence="10 11">
    <name type="scientific">Candidatus Desulfacyla euxinica</name>
    <dbReference type="NCBI Taxonomy" id="2841693"/>
    <lineage>
        <taxon>Bacteria</taxon>
        <taxon>Deltaproteobacteria</taxon>
        <taxon>Candidatus Desulfacyla</taxon>
    </lineage>
</organism>
<dbReference type="SUPFAM" id="SSF56228">
    <property type="entry name" value="Aldehyde ferredoxin oxidoreductase, N-terminal domain"/>
    <property type="match status" value="1"/>
</dbReference>
<evidence type="ECO:0000256" key="4">
    <source>
        <dbReference type="ARBA" id="ARBA00022723"/>
    </source>
</evidence>